<gene>
    <name evidence="1" type="ORF">O181_087787</name>
</gene>
<organism evidence="1 2">
    <name type="scientific">Austropuccinia psidii MF-1</name>
    <dbReference type="NCBI Taxonomy" id="1389203"/>
    <lineage>
        <taxon>Eukaryota</taxon>
        <taxon>Fungi</taxon>
        <taxon>Dikarya</taxon>
        <taxon>Basidiomycota</taxon>
        <taxon>Pucciniomycotina</taxon>
        <taxon>Pucciniomycetes</taxon>
        <taxon>Pucciniales</taxon>
        <taxon>Sphaerophragmiaceae</taxon>
        <taxon>Austropuccinia</taxon>
    </lineage>
</organism>
<keyword evidence="2" id="KW-1185">Reference proteome</keyword>
<reference evidence="1" key="1">
    <citation type="submission" date="2021-03" db="EMBL/GenBank/DDBJ databases">
        <title>Draft genome sequence of rust myrtle Austropuccinia psidii MF-1, a brazilian biotype.</title>
        <authorList>
            <person name="Quecine M.C."/>
            <person name="Pachon D.M.R."/>
            <person name="Bonatelli M.L."/>
            <person name="Correr F.H."/>
            <person name="Franceschini L.M."/>
            <person name="Leite T.F."/>
            <person name="Margarido G.R.A."/>
            <person name="Almeida C.A."/>
            <person name="Ferrarezi J.A."/>
            <person name="Labate C.A."/>
        </authorList>
    </citation>
    <scope>NUCLEOTIDE SEQUENCE</scope>
    <source>
        <strain evidence="1">MF-1</strain>
    </source>
</reference>
<evidence type="ECO:0000313" key="1">
    <source>
        <dbReference type="EMBL" id="MBW0548072.1"/>
    </source>
</evidence>
<proteinExistence type="predicted"/>
<dbReference type="EMBL" id="AVOT02053209">
    <property type="protein sequence ID" value="MBW0548072.1"/>
    <property type="molecule type" value="Genomic_DNA"/>
</dbReference>
<dbReference type="Proteomes" id="UP000765509">
    <property type="component" value="Unassembled WGS sequence"/>
</dbReference>
<sequence>MASNLYEETPQEINLVPKPHPDSFIKCTPTLEKGNIPLPDVYGNPSTTVSNQAPSYSTHQNSSTSNLSLASYFGKLQLCLNKLPLHCLNSSISHLELQNKNNPILLSFQIFMFLNPKLGLHKNQ</sequence>
<evidence type="ECO:0000313" key="2">
    <source>
        <dbReference type="Proteomes" id="UP000765509"/>
    </source>
</evidence>
<dbReference type="AlphaFoldDB" id="A0A9Q3IQD2"/>
<comment type="caution">
    <text evidence="1">The sequence shown here is derived from an EMBL/GenBank/DDBJ whole genome shotgun (WGS) entry which is preliminary data.</text>
</comment>
<protein>
    <submittedName>
        <fullName evidence="1">Uncharacterized protein</fullName>
    </submittedName>
</protein>
<accession>A0A9Q3IQD2</accession>
<name>A0A9Q3IQD2_9BASI</name>